<dbReference type="InterPro" id="IPR011050">
    <property type="entry name" value="Pectin_lyase_fold/virulence"/>
</dbReference>
<feature type="transmembrane region" description="Helical" evidence="1">
    <location>
        <begin position="653"/>
        <end position="673"/>
    </location>
</feature>
<evidence type="ECO:0000313" key="2">
    <source>
        <dbReference type="EMBL" id="CDW82330.1"/>
    </source>
</evidence>
<dbReference type="PANTHER" id="PTHR11319:SF35">
    <property type="entry name" value="OUTER MEMBRANE PROTEIN PMPC-RELATED"/>
    <property type="match status" value="1"/>
</dbReference>
<organism evidence="2 3">
    <name type="scientific">Stylonychia lemnae</name>
    <name type="common">Ciliate</name>
    <dbReference type="NCBI Taxonomy" id="5949"/>
    <lineage>
        <taxon>Eukaryota</taxon>
        <taxon>Sar</taxon>
        <taxon>Alveolata</taxon>
        <taxon>Ciliophora</taxon>
        <taxon>Intramacronucleata</taxon>
        <taxon>Spirotrichea</taxon>
        <taxon>Stichotrichia</taxon>
        <taxon>Sporadotrichida</taxon>
        <taxon>Oxytrichidae</taxon>
        <taxon>Stylonychinae</taxon>
        <taxon>Stylonychia</taxon>
    </lineage>
</organism>
<dbReference type="OrthoDB" id="292938at2759"/>
<evidence type="ECO:0000256" key="1">
    <source>
        <dbReference type="SAM" id="Phobius"/>
    </source>
</evidence>
<sequence length="942" mass="108533">MNSLFETIYFNAIGSLLYINANLRYPVLIQNSSYVDSLQGFITLTPNDIERRDIPLILEIRGCEFSYHSPLQFALLIVTANVKVLMFDSDISYIVSLSQGVFLRAESNDSYVYIFNSSIRNNYASEGVAIYAIDQAYVELDQCKIFNNLAFWKTVISIERNAYFLVSNTLFQENHSLVFSVLGITESIGLPSRFVNSTFIDNYDYDAIQFMAAQTNPIVIGYLEQFIQYVLQQSYLKIDNCLFINEEKIVEVFKSILVVRNSIFKGSVLKQTDGGIFSIVASQVQIASSTFENLTYEFPTLYHSSCLFWILDSKFENLISKSYGGAINVLDGSLTLNNSEFIKNQAEHGGAISLRCRKQGGAIYYNKNRPKGIEQEEFDQSDSAPYGNSIASYGFGIRILIDYDGQRMTNDEISQDNHFQTKLDRTLSIEELDQNLKIVGSKSAKIRLGVATFSNLTFFAPPNYQNAKVRIYSPNIDSMFLRTLFATVNQSFINNGEFEISFRECIQGEIQTADSRLTKHTCGICPEQWKSSLKAFGLFILIFSALSLLVYFNISSGKKSSIVLVLRIATNYLQVISTIGAYNLNWPIYLREMFGVYETVGLYNCVEVDDGDFRMEQEIQIKCWRLRSECYYWEFMNIIRKTLLVAVNVFLQAYRNIFKSILSIIVLSFFLQIQNRLKPYKDPLINRLEYREYLSNLVIFFASLFFVNTEISNEIQLCAFIIVVLFNLNFVFLWIYSLISIGKYSKLRVIQQLLEKFVFISDEVLQKHKVIKDSKMKQKIQIHIDNKESNKLTSENDKVDISRSKDEVIYKQNGQMKLENIKFNHFDVLSQMAAEREEESKISSHTLYPFFQDRSQRTVENQSSIIRQQTKIKEEIKKNKTKKVKAKQQLSKILGQTSFLSQNNISKSINDSHSDNSKSSQRFLRDAFTNRNQLSLKSKFKK</sequence>
<evidence type="ECO:0000313" key="3">
    <source>
        <dbReference type="Proteomes" id="UP000039865"/>
    </source>
</evidence>
<name>A0A078AJ27_STYLE</name>
<feature type="transmembrane region" description="Helical" evidence="1">
    <location>
        <begin position="693"/>
        <end position="711"/>
    </location>
</feature>
<accession>A0A078AJ27</accession>
<reference evidence="2 3" key="1">
    <citation type="submission" date="2014-06" db="EMBL/GenBank/DDBJ databases">
        <authorList>
            <person name="Swart Estienne"/>
        </authorList>
    </citation>
    <scope>NUCLEOTIDE SEQUENCE [LARGE SCALE GENOMIC DNA]</scope>
    <source>
        <strain evidence="2 3">130c</strain>
    </source>
</reference>
<dbReference type="PANTHER" id="PTHR11319">
    <property type="entry name" value="G PROTEIN-COUPLED RECEPTOR-RELATED"/>
    <property type="match status" value="1"/>
</dbReference>
<dbReference type="Proteomes" id="UP000039865">
    <property type="component" value="Unassembled WGS sequence"/>
</dbReference>
<dbReference type="EMBL" id="CCKQ01010815">
    <property type="protein sequence ID" value="CDW82330.1"/>
    <property type="molecule type" value="Genomic_DNA"/>
</dbReference>
<gene>
    <name evidence="2" type="primary">Contig62.g74</name>
    <name evidence="2" type="ORF">STYLEM_11362</name>
</gene>
<feature type="transmembrane region" description="Helical" evidence="1">
    <location>
        <begin position="564"/>
        <end position="584"/>
    </location>
</feature>
<feature type="transmembrane region" description="Helical" evidence="1">
    <location>
        <begin position="535"/>
        <end position="552"/>
    </location>
</feature>
<protein>
    <recommendedName>
        <fullName evidence="4">TRP C-terminal domain-containing protein</fullName>
    </recommendedName>
</protein>
<keyword evidence="1" id="KW-0812">Transmembrane</keyword>
<keyword evidence="1" id="KW-1133">Transmembrane helix</keyword>
<evidence type="ECO:0008006" key="4">
    <source>
        <dbReference type="Google" id="ProtNLM"/>
    </source>
</evidence>
<keyword evidence="1" id="KW-0472">Membrane</keyword>
<dbReference type="AlphaFoldDB" id="A0A078AJ27"/>
<dbReference type="InParanoid" id="A0A078AJ27"/>
<feature type="transmembrane region" description="Helical" evidence="1">
    <location>
        <begin position="717"/>
        <end position="739"/>
    </location>
</feature>
<dbReference type="SUPFAM" id="SSF51126">
    <property type="entry name" value="Pectin lyase-like"/>
    <property type="match status" value="1"/>
</dbReference>
<proteinExistence type="predicted"/>
<keyword evidence="3" id="KW-1185">Reference proteome</keyword>